<organism evidence="1 2">
    <name type="scientific">Hyaloscypha bicolor E</name>
    <dbReference type="NCBI Taxonomy" id="1095630"/>
    <lineage>
        <taxon>Eukaryota</taxon>
        <taxon>Fungi</taxon>
        <taxon>Dikarya</taxon>
        <taxon>Ascomycota</taxon>
        <taxon>Pezizomycotina</taxon>
        <taxon>Leotiomycetes</taxon>
        <taxon>Helotiales</taxon>
        <taxon>Hyaloscyphaceae</taxon>
        <taxon>Hyaloscypha</taxon>
        <taxon>Hyaloscypha bicolor</taxon>
    </lineage>
</organism>
<reference evidence="1 2" key="1">
    <citation type="submission" date="2016-04" db="EMBL/GenBank/DDBJ databases">
        <title>A degradative enzymes factory behind the ericoid mycorrhizal symbiosis.</title>
        <authorList>
            <consortium name="DOE Joint Genome Institute"/>
            <person name="Martino E."/>
            <person name="Morin E."/>
            <person name="Grelet G."/>
            <person name="Kuo A."/>
            <person name="Kohler A."/>
            <person name="Daghino S."/>
            <person name="Barry K."/>
            <person name="Choi C."/>
            <person name="Cichocki N."/>
            <person name="Clum A."/>
            <person name="Copeland A."/>
            <person name="Hainaut M."/>
            <person name="Haridas S."/>
            <person name="Labutti K."/>
            <person name="Lindquist E."/>
            <person name="Lipzen A."/>
            <person name="Khouja H.-R."/>
            <person name="Murat C."/>
            <person name="Ohm R."/>
            <person name="Olson A."/>
            <person name="Spatafora J."/>
            <person name="Veneault-Fourrey C."/>
            <person name="Henrissat B."/>
            <person name="Grigoriev I."/>
            <person name="Martin F."/>
            <person name="Perotto S."/>
        </authorList>
    </citation>
    <scope>NUCLEOTIDE SEQUENCE [LARGE SCALE GENOMIC DNA]</scope>
    <source>
        <strain evidence="1 2">E</strain>
    </source>
</reference>
<dbReference type="AlphaFoldDB" id="A0A2J6SXJ2"/>
<feature type="non-terminal residue" evidence="1">
    <location>
        <position position="1"/>
    </location>
</feature>
<name>A0A2J6SXJ2_9HELO</name>
<dbReference type="RefSeq" id="XP_024732400.1">
    <property type="nucleotide sequence ID" value="XM_024875501.1"/>
</dbReference>
<gene>
    <name evidence="1" type="ORF">K444DRAFT_537905</name>
</gene>
<dbReference type="EMBL" id="KZ613855">
    <property type="protein sequence ID" value="PMD55496.1"/>
    <property type="molecule type" value="Genomic_DNA"/>
</dbReference>
<evidence type="ECO:0000313" key="2">
    <source>
        <dbReference type="Proteomes" id="UP000235371"/>
    </source>
</evidence>
<evidence type="ECO:0000313" key="1">
    <source>
        <dbReference type="EMBL" id="PMD55496.1"/>
    </source>
</evidence>
<dbReference type="InParanoid" id="A0A2J6SXJ2"/>
<keyword evidence="2" id="KW-1185">Reference proteome</keyword>
<sequence>YYAEIKKNDIYWIAYCLNPRIKAKWLIKNYSNYEVILNRVKSFLKEAYLSEEELLVRSRNLV</sequence>
<dbReference type="Proteomes" id="UP000235371">
    <property type="component" value="Unassembled WGS sequence"/>
</dbReference>
<accession>A0A2J6SXJ2</accession>
<dbReference type="OrthoDB" id="4837779at2759"/>
<proteinExistence type="predicted"/>
<protein>
    <submittedName>
        <fullName evidence="1">Uncharacterized protein</fullName>
    </submittedName>
</protein>
<dbReference type="GeneID" id="36583581"/>